<dbReference type="Proteomes" id="UP001329430">
    <property type="component" value="Chromosome 7"/>
</dbReference>
<dbReference type="InterPro" id="IPR039340">
    <property type="entry name" value="Tfc4/TFIIIC-102/Sfc4"/>
</dbReference>
<dbReference type="GO" id="GO:0006383">
    <property type="term" value="P:transcription by RNA polymerase III"/>
    <property type="evidence" value="ECO:0007669"/>
    <property type="project" value="InterPro"/>
</dbReference>
<dbReference type="PANTHER" id="PTHR23082">
    <property type="entry name" value="TRANSCRIPTION INITIATION FACTOR IIIC TFIIIC , POLYPEPTIDE 3-RELATED"/>
    <property type="match status" value="1"/>
</dbReference>
<comment type="caution">
    <text evidence="1">The sequence shown here is derived from an EMBL/GenBank/DDBJ whole genome shotgun (WGS) entry which is preliminary data.</text>
</comment>
<evidence type="ECO:0008006" key="3">
    <source>
        <dbReference type="Google" id="ProtNLM"/>
    </source>
</evidence>
<accession>A0AAN7ZFX9</accession>
<gene>
    <name evidence="1" type="ORF">RI129_009579</name>
</gene>
<proteinExistence type="predicted"/>
<dbReference type="GO" id="GO:0000127">
    <property type="term" value="C:transcription factor TFIIIC complex"/>
    <property type="evidence" value="ECO:0007669"/>
    <property type="project" value="TreeGrafter"/>
</dbReference>
<evidence type="ECO:0000313" key="2">
    <source>
        <dbReference type="Proteomes" id="UP001329430"/>
    </source>
</evidence>
<dbReference type="EMBL" id="JAVRBK010000007">
    <property type="protein sequence ID" value="KAK5641032.1"/>
    <property type="molecule type" value="Genomic_DNA"/>
</dbReference>
<name>A0AAN7ZFX9_9COLE</name>
<organism evidence="1 2">
    <name type="scientific">Pyrocoelia pectoralis</name>
    <dbReference type="NCBI Taxonomy" id="417401"/>
    <lineage>
        <taxon>Eukaryota</taxon>
        <taxon>Metazoa</taxon>
        <taxon>Ecdysozoa</taxon>
        <taxon>Arthropoda</taxon>
        <taxon>Hexapoda</taxon>
        <taxon>Insecta</taxon>
        <taxon>Pterygota</taxon>
        <taxon>Neoptera</taxon>
        <taxon>Endopterygota</taxon>
        <taxon>Coleoptera</taxon>
        <taxon>Polyphaga</taxon>
        <taxon>Elateriformia</taxon>
        <taxon>Elateroidea</taxon>
        <taxon>Lampyridae</taxon>
        <taxon>Lampyrinae</taxon>
        <taxon>Pyrocoelia</taxon>
    </lineage>
</organism>
<keyword evidence="2" id="KW-1185">Reference proteome</keyword>
<dbReference type="Gene3D" id="1.25.40.10">
    <property type="entry name" value="Tetratricopeptide repeat domain"/>
    <property type="match status" value="3"/>
</dbReference>
<dbReference type="SMART" id="SM00028">
    <property type="entry name" value="TPR"/>
    <property type="match status" value="3"/>
</dbReference>
<dbReference type="AlphaFoldDB" id="A0AAN7ZFX9"/>
<evidence type="ECO:0000313" key="1">
    <source>
        <dbReference type="EMBL" id="KAK5641032.1"/>
    </source>
</evidence>
<dbReference type="InterPro" id="IPR019734">
    <property type="entry name" value="TPR_rpt"/>
</dbReference>
<dbReference type="InterPro" id="IPR011990">
    <property type="entry name" value="TPR-like_helical_dom_sf"/>
</dbReference>
<dbReference type="PANTHER" id="PTHR23082:SF0">
    <property type="entry name" value="GENERAL TRANSCRIPTION FACTOR 3C POLYPEPTIDE 3"/>
    <property type="match status" value="1"/>
</dbReference>
<sequence length="811" mass="94907">MEEQSNENTEKDDSLTFEFEYVEPGPSNVTITNSSPEAQNVDISKPGPGEFIDKYLSGEIPFDNYEILLDEEHSVDDQSQEVSAKPTRICRKIPAHIKALIGEANLRFARGDREIAKKICYEIIRQHCTFSEPYITLAQIFETDDPAKSLDYYMVAALCNPRDVNLWTRSAQLSLDADKVNQAIFCYTNAVRVQPRNIKLHLKRIQLLRKEKDTKNMLRSYVKMMQFLTPPYYDFLLQVAVRVATEYHQLNEYKKAIDALNVPFQKCPNLVTPQMVNIMLELLILNENYSYCLDIFLEHCNIEIELLVVHENQLQVLSYNMPENIPIDLRIKFIICVIKLKSFSLLDSLIDPLLLMEDDVESIGDLFLDVIEALMMVEYYQHSLKLLVPLIKSNNYSLAAVWLKYADCQSACALYDQAIESYKIVMQMAPLHVDVRYNLAEVLVKVGEKREALDILLQDPGWAKNNVHNIRMLVFRIKLLKELEEYQQYWEAIELLISRHCEKIRHFEEIRAVTYVERPLEKIARIKKLRQFREETLDDKPSFSTSFEPTVEEEYSIFCEAVELCMKLKKFVTMQRLVFTALTSLRFKNKYEELGLIGFFSCLYNKDSFHAYPLIREIVIHHPNNNLGWNLFNVLLQRADDLRHTRFMMRFMSSYTEKSCLRLLEANYCLAVGNIKIGLGYYVSKLRSDPTPLTCMLLGCVLLYIFGQKFTQKKERVTKTAISLFLKYSTMRSKDAYEEIYYNLGRVYHQFGIVHLAKYYYELVLNYNNPLSEKYPNLSLKREAAYNLHIIYKNSKNYIAARNLLLKYVRI</sequence>
<protein>
    <recommendedName>
        <fullName evidence="3">General transcription factor 3C polypeptide 3</fullName>
    </recommendedName>
</protein>
<dbReference type="SUPFAM" id="SSF48452">
    <property type="entry name" value="TPR-like"/>
    <property type="match status" value="2"/>
</dbReference>
<reference evidence="1 2" key="1">
    <citation type="journal article" date="2024" name="Insects">
        <title>An Improved Chromosome-Level Genome Assembly of the Firefly Pyrocoelia pectoralis.</title>
        <authorList>
            <person name="Fu X."/>
            <person name="Meyer-Rochow V.B."/>
            <person name="Ballantyne L."/>
            <person name="Zhu X."/>
        </authorList>
    </citation>
    <scope>NUCLEOTIDE SEQUENCE [LARGE SCALE GENOMIC DNA]</scope>
    <source>
        <strain evidence="1">XCY_ONT2</strain>
    </source>
</reference>
<dbReference type="Pfam" id="PF14559">
    <property type="entry name" value="TPR_19"/>
    <property type="match status" value="1"/>
</dbReference>